<sequence>MIDRQLLERWEPVKGYEGLYSISNYGRIRREQRVIINIRGNRQVIPEKILRPYYRRGWGKQITLRDRNGKVRTHLVDVLYRKHF</sequence>
<dbReference type="Gene3D" id="3.90.75.20">
    <property type="match status" value="1"/>
</dbReference>
<dbReference type="OrthoDB" id="6631788at2"/>
<dbReference type="GO" id="GO:0016788">
    <property type="term" value="F:hydrolase activity, acting on ester bonds"/>
    <property type="evidence" value="ECO:0007669"/>
    <property type="project" value="InterPro"/>
</dbReference>
<evidence type="ECO:0000313" key="2">
    <source>
        <dbReference type="EMBL" id="MBA4542713.1"/>
    </source>
</evidence>
<dbReference type="Pfam" id="PF07463">
    <property type="entry name" value="NUMOD4"/>
    <property type="match status" value="1"/>
</dbReference>
<protein>
    <recommendedName>
        <fullName evidence="1">NUMOD4 domain-containing protein</fullName>
    </recommendedName>
</protein>
<dbReference type="AlphaFoldDB" id="A0A7W2AIC4"/>
<proteinExistence type="predicted"/>
<name>A0A7W2AIC4_9BACL</name>
<evidence type="ECO:0000313" key="3">
    <source>
        <dbReference type="Proteomes" id="UP000530514"/>
    </source>
</evidence>
<comment type="caution">
    <text evidence="2">The sequence shown here is derived from an EMBL/GenBank/DDBJ whole genome shotgun (WGS) entry which is preliminary data.</text>
</comment>
<dbReference type="RefSeq" id="WP_033102022.1">
    <property type="nucleotide sequence ID" value="NZ_JACEIP010000008.1"/>
</dbReference>
<organism evidence="2 3">
    <name type="scientific">Thermoactinomyces daqus</name>
    <dbReference type="NCBI Taxonomy" id="1329516"/>
    <lineage>
        <taxon>Bacteria</taxon>
        <taxon>Bacillati</taxon>
        <taxon>Bacillota</taxon>
        <taxon>Bacilli</taxon>
        <taxon>Bacillales</taxon>
        <taxon>Thermoactinomycetaceae</taxon>
        <taxon>Thermoactinomyces</taxon>
    </lineage>
</organism>
<feature type="domain" description="NUMOD4" evidence="1">
    <location>
        <begin position="8"/>
        <end position="57"/>
    </location>
</feature>
<accession>A0A7W2AIC4</accession>
<evidence type="ECO:0000259" key="1">
    <source>
        <dbReference type="Pfam" id="PF07463"/>
    </source>
</evidence>
<keyword evidence="3" id="KW-1185">Reference proteome</keyword>
<dbReference type="Proteomes" id="UP000530514">
    <property type="component" value="Unassembled WGS sequence"/>
</dbReference>
<dbReference type="InterPro" id="IPR010902">
    <property type="entry name" value="NUMOD4"/>
</dbReference>
<gene>
    <name evidence="2" type="ORF">H1164_07335</name>
</gene>
<reference evidence="2 3" key="1">
    <citation type="submission" date="2020-07" db="EMBL/GenBank/DDBJ databases">
        <authorList>
            <person name="Feng H."/>
        </authorList>
    </citation>
    <scope>NUCLEOTIDE SEQUENCE [LARGE SCALE GENOMIC DNA]</scope>
    <source>
        <strain evidence="3">s-11</strain>
    </source>
</reference>
<dbReference type="EMBL" id="JACEIP010000008">
    <property type="protein sequence ID" value="MBA4542713.1"/>
    <property type="molecule type" value="Genomic_DNA"/>
</dbReference>